<evidence type="ECO:0000256" key="1">
    <source>
        <dbReference type="SAM" id="Phobius"/>
    </source>
</evidence>
<organism evidence="2 3">
    <name type="scientific">Candidatus Woesebacteria bacterium GW2011_GWA1_43_12</name>
    <dbReference type="NCBI Taxonomy" id="1618557"/>
    <lineage>
        <taxon>Bacteria</taxon>
        <taxon>Candidatus Woeseibacteriota</taxon>
    </lineage>
</organism>
<protein>
    <submittedName>
        <fullName evidence="2">Uncharacterized protein</fullName>
    </submittedName>
</protein>
<gene>
    <name evidence="2" type="ORF">UV66_C0008G0001</name>
</gene>
<name>A0A0G1F4P0_9BACT</name>
<sequence>HHEAVDTHKQMQEFTITYLSFRNRIASFLMNLHWINATKILSVLLVIYAALILFYLATLRPQLAWAIVLAGVWNIRHIRLTLGKRDHVQTQVRKRSDRELFRSIKRNPPVVYYYYLFTTLKNFRYEKAVS</sequence>
<dbReference type="Proteomes" id="UP000034669">
    <property type="component" value="Unassembled WGS sequence"/>
</dbReference>
<accession>A0A0G1F4P0</accession>
<comment type="caution">
    <text evidence="2">The sequence shown here is derived from an EMBL/GenBank/DDBJ whole genome shotgun (WGS) entry which is preliminary data.</text>
</comment>
<evidence type="ECO:0000313" key="2">
    <source>
        <dbReference type="EMBL" id="KKS90126.1"/>
    </source>
</evidence>
<feature type="transmembrane region" description="Helical" evidence="1">
    <location>
        <begin position="40"/>
        <end position="57"/>
    </location>
</feature>
<feature type="non-terminal residue" evidence="2">
    <location>
        <position position="1"/>
    </location>
</feature>
<proteinExistence type="predicted"/>
<keyword evidence="1" id="KW-0812">Transmembrane</keyword>
<keyword evidence="1" id="KW-1133">Transmembrane helix</keyword>
<dbReference type="EMBL" id="LCFI01000008">
    <property type="protein sequence ID" value="KKS90126.1"/>
    <property type="molecule type" value="Genomic_DNA"/>
</dbReference>
<dbReference type="AlphaFoldDB" id="A0A0G1F4P0"/>
<reference evidence="2 3" key="1">
    <citation type="journal article" date="2015" name="Nature">
        <title>rRNA introns, odd ribosomes, and small enigmatic genomes across a large radiation of phyla.</title>
        <authorList>
            <person name="Brown C.T."/>
            <person name="Hug L.A."/>
            <person name="Thomas B.C."/>
            <person name="Sharon I."/>
            <person name="Castelle C.J."/>
            <person name="Singh A."/>
            <person name="Wilkins M.J."/>
            <person name="Williams K.H."/>
            <person name="Banfield J.F."/>
        </authorList>
    </citation>
    <scope>NUCLEOTIDE SEQUENCE [LARGE SCALE GENOMIC DNA]</scope>
</reference>
<evidence type="ECO:0000313" key="3">
    <source>
        <dbReference type="Proteomes" id="UP000034669"/>
    </source>
</evidence>
<keyword evidence="1" id="KW-0472">Membrane</keyword>